<dbReference type="EMBL" id="LT629785">
    <property type="protein sequence ID" value="SDU09032.1"/>
    <property type="molecule type" value="Genomic_DNA"/>
</dbReference>
<comment type="cofactor">
    <cofactor evidence="6">
        <name>[2Fe-2S] cluster</name>
        <dbReference type="ChEBI" id="CHEBI:190135"/>
    </cofactor>
</comment>
<dbReference type="Pfam" id="PF00355">
    <property type="entry name" value="Rieske"/>
    <property type="match status" value="1"/>
</dbReference>
<keyword evidence="9" id="KW-0223">Dioxygenase</keyword>
<organism evidence="9 10">
    <name type="scientific">Pseudomonas pohangensis</name>
    <dbReference type="NCBI Taxonomy" id="364197"/>
    <lineage>
        <taxon>Bacteria</taxon>
        <taxon>Pseudomonadati</taxon>
        <taxon>Pseudomonadota</taxon>
        <taxon>Gammaproteobacteria</taxon>
        <taxon>Pseudomonadales</taxon>
        <taxon>Pseudomonadaceae</taxon>
        <taxon>Pseudomonas</taxon>
    </lineage>
</organism>
<sequence length="111" mass="11634">MSQHIALSAAQLPASGARAGLQIDGRNLALFNVDGTLYAIDDSCPHQGASLLGGDLQGRMIQCRAHGLRFDLASGCLANVSKFDLAAYPVEVCDGKTFLLFPADPSQESGQ</sequence>
<dbReference type="GO" id="GO:0046872">
    <property type="term" value="F:metal ion binding"/>
    <property type="evidence" value="ECO:0007669"/>
    <property type="project" value="UniProtKB-KW"/>
</dbReference>
<keyword evidence="2" id="KW-0479">Metal-binding</keyword>
<dbReference type="STRING" id="364197.SAMN05216296_1713"/>
<evidence type="ECO:0000256" key="1">
    <source>
        <dbReference type="ARBA" id="ARBA00022714"/>
    </source>
</evidence>
<evidence type="ECO:0000259" key="8">
    <source>
        <dbReference type="PROSITE" id="PS51296"/>
    </source>
</evidence>
<dbReference type="GO" id="GO:0051537">
    <property type="term" value="F:2 iron, 2 sulfur cluster binding"/>
    <property type="evidence" value="ECO:0007669"/>
    <property type="project" value="UniProtKB-KW"/>
</dbReference>
<evidence type="ECO:0000313" key="9">
    <source>
        <dbReference type="EMBL" id="SDU09032.1"/>
    </source>
</evidence>
<dbReference type="InterPro" id="IPR017941">
    <property type="entry name" value="Rieske_2Fe-2S"/>
</dbReference>
<dbReference type="Gene3D" id="2.102.10.10">
    <property type="entry name" value="Rieske [2Fe-2S] iron-sulphur domain"/>
    <property type="match status" value="1"/>
</dbReference>
<protein>
    <submittedName>
        <fullName evidence="9">Ferredoxin subunit of nitrite reductase or a ring-hydroxylating dioxygenase</fullName>
    </submittedName>
</protein>
<evidence type="ECO:0000256" key="7">
    <source>
        <dbReference type="ARBA" id="ARBA00038001"/>
    </source>
</evidence>
<dbReference type="InterPro" id="IPR036922">
    <property type="entry name" value="Rieske_2Fe-2S_sf"/>
</dbReference>
<keyword evidence="3" id="KW-0058">Aromatic hydrocarbons catabolism</keyword>
<dbReference type="Proteomes" id="UP000243232">
    <property type="component" value="Chromosome I"/>
</dbReference>
<dbReference type="CDD" id="cd03467">
    <property type="entry name" value="Rieske"/>
    <property type="match status" value="1"/>
</dbReference>
<dbReference type="PROSITE" id="PS51296">
    <property type="entry name" value="RIESKE"/>
    <property type="match status" value="1"/>
</dbReference>
<dbReference type="GO" id="GO:0051213">
    <property type="term" value="F:dioxygenase activity"/>
    <property type="evidence" value="ECO:0007669"/>
    <property type="project" value="UniProtKB-KW"/>
</dbReference>
<evidence type="ECO:0000256" key="6">
    <source>
        <dbReference type="ARBA" id="ARBA00034078"/>
    </source>
</evidence>
<proteinExistence type="inferred from homology"/>
<dbReference type="PANTHER" id="PTHR21496:SF0">
    <property type="entry name" value="RIESKE DOMAIN-CONTAINING PROTEIN"/>
    <property type="match status" value="1"/>
</dbReference>
<keyword evidence="10" id="KW-1185">Reference proteome</keyword>
<keyword evidence="9" id="KW-0560">Oxidoreductase</keyword>
<reference evidence="10" key="1">
    <citation type="submission" date="2016-10" db="EMBL/GenBank/DDBJ databases">
        <authorList>
            <person name="Varghese N."/>
            <person name="Submissions S."/>
        </authorList>
    </citation>
    <scope>NUCLEOTIDE SEQUENCE [LARGE SCALE GENOMIC DNA]</scope>
    <source>
        <strain evidence="10">DSM 17875</strain>
    </source>
</reference>
<evidence type="ECO:0000256" key="2">
    <source>
        <dbReference type="ARBA" id="ARBA00022723"/>
    </source>
</evidence>
<dbReference type="RefSeq" id="WP_090194174.1">
    <property type="nucleotide sequence ID" value="NZ_LT629785.1"/>
</dbReference>
<name>A0A1H2FNZ4_9PSED</name>
<dbReference type="SUPFAM" id="SSF50022">
    <property type="entry name" value="ISP domain"/>
    <property type="match status" value="1"/>
</dbReference>
<comment type="similarity">
    <text evidence="7">Belongs to the bacterial ring-hydroxylating dioxygenase ferredoxin component family.</text>
</comment>
<evidence type="ECO:0000313" key="10">
    <source>
        <dbReference type="Proteomes" id="UP000243232"/>
    </source>
</evidence>
<dbReference type="PANTHER" id="PTHR21496">
    <property type="entry name" value="FERREDOXIN-RELATED"/>
    <property type="match status" value="1"/>
</dbReference>
<keyword evidence="5" id="KW-0411">Iron-sulfur</keyword>
<dbReference type="AlphaFoldDB" id="A0A1H2FNZ4"/>
<evidence type="ECO:0000256" key="3">
    <source>
        <dbReference type="ARBA" id="ARBA00022797"/>
    </source>
</evidence>
<evidence type="ECO:0000256" key="4">
    <source>
        <dbReference type="ARBA" id="ARBA00023004"/>
    </source>
</evidence>
<evidence type="ECO:0000256" key="5">
    <source>
        <dbReference type="ARBA" id="ARBA00023014"/>
    </source>
</evidence>
<dbReference type="OrthoDB" id="9800167at2"/>
<keyword evidence="4" id="KW-0408">Iron</keyword>
<feature type="domain" description="Rieske" evidence="8">
    <location>
        <begin position="4"/>
        <end position="99"/>
    </location>
</feature>
<accession>A0A1H2FNZ4</accession>
<keyword evidence="1" id="KW-0001">2Fe-2S</keyword>
<gene>
    <name evidence="9" type="ORF">SAMN05216296_1713</name>
</gene>